<proteinExistence type="predicted"/>
<gene>
    <name evidence="2" type="ORF">BDP81DRAFT_476137</name>
</gene>
<comment type="caution">
    <text evidence="2">The sequence shown here is derived from an EMBL/GenBank/DDBJ whole genome shotgun (WGS) entry which is preliminary data.</text>
</comment>
<dbReference type="GeneID" id="85479623"/>
<reference evidence="2" key="1">
    <citation type="submission" date="2021-06" db="EMBL/GenBank/DDBJ databases">
        <title>Comparative genomics, transcriptomics and evolutionary studies reveal genomic signatures of adaptation to plant cell wall in hemibiotrophic fungi.</title>
        <authorList>
            <consortium name="DOE Joint Genome Institute"/>
            <person name="Baroncelli R."/>
            <person name="Diaz J.F."/>
            <person name="Benocci T."/>
            <person name="Peng M."/>
            <person name="Battaglia E."/>
            <person name="Haridas S."/>
            <person name="Andreopoulos W."/>
            <person name="Labutti K."/>
            <person name="Pangilinan J."/>
            <person name="Floch G.L."/>
            <person name="Makela M.R."/>
            <person name="Henrissat B."/>
            <person name="Grigoriev I.V."/>
            <person name="Crouch J.A."/>
            <person name="De Vries R.P."/>
            <person name="Sukno S.A."/>
            <person name="Thon M.R."/>
        </authorList>
    </citation>
    <scope>NUCLEOTIDE SEQUENCE</scope>
    <source>
        <strain evidence="2">CBS 102054</strain>
    </source>
</reference>
<organism evidence="2 3">
    <name type="scientific">Colletotrichum phormii</name>
    <dbReference type="NCBI Taxonomy" id="359342"/>
    <lineage>
        <taxon>Eukaryota</taxon>
        <taxon>Fungi</taxon>
        <taxon>Dikarya</taxon>
        <taxon>Ascomycota</taxon>
        <taxon>Pezizomycotina</taxon>
        <taxon>Sordariomycetes</taxon>
        <taxon>Hypocreomycetidae</taxon>
        <taxon>Glomerellales</taxon>
        <taxon>Glomerellaceae</taxon>
        <taxon>Colletotrichum</taxon>
        <taxon>Colletotrichum acutatum species complex</taxon>
    </lineage>
</organism>
<feature type="compositionally biased region" description="Basic and acidic residues" evidence="1">
    <location>
        <begin position="89"/>
        <end position="105"/>
    </location>
</feature>
<keyword evidence="3" id="KW-1185">Reference proteome</keyword>
<dbReference type="Proteomes" id="UP001243989">
    <property type="component" value="Unassembled WGS sequence"/>
</dbReference>
<dbReference type="AlphaFoldDB" id="A0AAJ0E8N3"/>
<name>A0AAJ0E8N3_9PEZI</name>
<accession>A0AAJ0E8N3</accession>
<evidence type="ECO:0000256" key="1">
    <source>
        <dbReference type="SAM" id="MobiDB-lite"/>
    </source>
</evidence>
<dbReference type="EMBL" id="JAHMHQ010000033">
    <property type="protein sequence ID" value="KAK1622771.1"/>
    <property type="molecule type" value="Genomic_DNA"/>
</dbReference>
<dbReference type="RefSeq" id="XP_060438766.1">
    <property type="nucleotide sequence ID" value="XM_060594761.1"/>
</dbReference>
<feature type="compositionally biased region" description="Polar residues" evidence="1">
    <location>
        <begin position="73"/>
        <end position="82"/>
    </location>
</feature>
<evidence type="ECO:0000313" key="2">
    <source>
        <dbReference type="EMBL" id="KAK1622771.1"/>
    </source>
</evidence>
<protein>
    <submittedName>
        <fullName evidence="2">Uncharacterized protein</fullName>
    </submittedName>
</protein>
<evidence type="ECO:0000313" key="3">
    <source>
        <dbReference type="Proteomes" id="UP001243989"/>
    </source>
</evidence>
<feature type="region of interest" description="Disordered" evidence="1">
    <location>
        <begin position="58"/>
        <end position="174"/>
    </location>
</feature>
<sequence>MQNSNYYRTEIHLQKEVQNKSLCALSCRRRKMGSRSASESEWRPLVGRIIDRRSEAVAAQVDSSRPPTALTFPPSTTQSHHTTMPPRMTRAEKRARTAAAREAKRLKTLGESGGSPNPDENPASGGDGLLAEGDTQEAGGGEGGSQPPPSLPAGGRGVVPPYPPGTPGAEELLERVPPPFGSACLGCIKSALSGRSEGWCLPGSRGGRKCALCQRNKKSGCAPIPKGRTRELGEKFLRLKRASKETPVTPVKDLTRVTAALREALESDGLMGEGGGEGARIDEALVREASMGALFVLEASSKEPVEDVKVSAASLAKADGIRIGLDAFIGVHVPANVRPALVDLLDRYASALSGK</sequence>